<accession>A0AAU7NWY7</accession>
<dbReference type="PANTHER" id="PTHR37423">
    <property type="entry name" value="SOLUBLE LYTIC MUREIN TRANSGLYCOSYLASE-RELATED"/>
    <property type="match status" value="1"/>
</dbReference>
<keyword evidence="1 6" id="KW-0732">Signal</keyword>
<dbReference type="GO" id="GO:0043165">
    <property type="term" value="P:Gram-negative-bacterium-type cell outer membrane assembly"/>
    <property type="evidence" value="ECO:0007669"/>
    <property type="project" value="UniProtKB-UniRule"/>
</dbReference>
<gene>
    <name evidence="6" type="primary">bamD</name>
    <name evidence="9" type="ORF">Q9L42_005115</name>
</gene>
<evidence type="ECO:0000256" key="5">
    <source>
        <dbReference type="ARBA" id="ARBA00023288"/>
    </source>
</evidence>
<dbReference type="InterPro" id="IPR039565">
    <property type="entry name" value="BamD-like"/>
</dbReference>
<evidence type="ECO:0000256" key="1">
    <source>
        <dbReference type="ARBA" id="ARBA00022729"/>
    </source>
</evidence>
<dbReference type="SUPFAM" id="SSF48452">
    <property type="entry name" value="TPR-like"/>
    <property type="match status" value="1"/>
</dbReference>
<dbReference type="EMBL" id="CP157743">
    <property type="protein sequence ID" value="XBS21507.1"/>
    <property type="molecule type" value="Genomic_DNA"/>
</dbReference>
<dbReference type="Gene3D" id="1.25.40.10">
    <property type="entry name" value="Tetratricopeptide repeat domain"/>
    <property type="match status" value="1"/>
</dbReference>
<comment type="subunit">
    <text evidence="6">Part of the Bam complex.</text>
</comment>
<dbReference type="GO" id="GO:1990063">
    <property type="term" value="C:Bam protein complex"/>
    <property type="evidence" value="ECO:0007669"/>
    <property type="project" value="TreeGrafter"/>
</dbReference>
<keyword evidence="10" id="KW-1185">Reference proteome</keyword>
<dbReference type="GO" id="GO:0051205">
    <property type="term" value="P:protein insertion into membrane"/>
    <property type="evidence" value="ECO:0007669"/>
    <property type="project" value="UniProtKB-UniRule"/>
</dbReference>
<keyword evidence="3" id="KW-0564">Palmitate</keyword>
<protein>
    <recommendedName>
        <fullName evidence="6">Outer membrane protein assembly factor BamD</fullName>
    </recommendedName>
</protein>
<reference evidence="9 10" key="1">
    <citation type="journal article" date="2024" name="Microbiology">
        <title>Methylomarinum rosea sp. nov., a novel halophilic methanotrophic bacterium from the hypersaline Lake Elton.</title>
        <authorList>
            <person name="Suleimanov R.Z."/>
            <person name="Oshkin I.Y."/>
            <person name="Danilova O.V."/>
            <person name="Suzina N.E."/>
            <person name="Dedysh S.N."/>
        </authorList>
    </citation>
    <scope>NUCLEOTIDE SEQUENCE [LARGE SCALE GENOMIC DNA]</scope>
    <source>
        <strain evidence="9 10">Ch1-1</strain>
    </source>
</reference>
<evidence type="ECO:0000256" key="4">
    <source>
        <dbReference type="ARBA" id="ARBA00023237"/>
    </source>
</evidence>
<feature type="repeat" description="TPR" evidence="7">
    <location>
        <begin position="80"/>
        <end position="113"/>
    </location>
</feature>
<keyword evidence="5" id="KW-0449">Lipoprotein</keyword>
<sequence length="280" mass="32035" precursor="true">MRLLLIKFLFLFALLAPLAGCETLKNLQSADSGSDAEYNGWDAKQFHDKARDAMKAGNYQKAIKLYETLEARYPFGDYAAQTQLDVAYAYYKNDDPEAAIAAADRFIKIHPRNPSVDYAYYLKGLVNYNRGIGFIDRFLPTDASQRDPGNARDAYDNFAELIRRFPDSKYVPDAKQRMIALKNNLAMYEVHVARFYLKRRAYVAAANRASHVVQEYQRTPAVPYALEIMQQAYGKLNLSDLEADAKRVYQLNYPDGPPIRKDEAEKTFVESLWDSIGFDE</sequence>
<feature type="signal peptide" evidence="6">
    <location>
        <begin position="1"/>
        <end position="19"/>
    </location>
</feature>
<dbReference type="RefSeq" id="WP_305909501.1">
    <property type="nucleotide sequence ID" value="NZ_CP157743.1"/>
</dbReference>
<comment type="similarity">
    <text evidence="6">Belongs to the BamD family.</text>
</comment>
<comment type="subcellular location">
    <subcellularLocation>
        <location evidence="6">Cell outer membrane</location>
    </subcellularLocation>
</comment>
<dbReference type="AlphaFoldDB" id="A0AAU7NWY7"/>
<keyword evidence="4 6" id="KW-0998">Cell outer membrane</keyword>
<name>A0AAU7NWY7_9GAMM</name>
<feature type="chain" id="PRO_5043067959" description="Outer membrane protein assembly factor BamD" evidence="6">
    <location>
        <begin position="20"/>
        <end position="280"/>
    </location>
</feature>
<dbReference type="CDD" id="cd15830">
    <property type="entry name" value="BamD"/>
    <property type="match status" value="1"/>
</dbReference>
<evidence type="ECO:0000313" key="9">
    <source>
        <dbReference type="EMBL" id="XBS21507.1"/>
    </source>
</evidence>
<dbReference type="Pfam" id="PF13525">
    <property type="entry name" value="YfiO"/>
    <property type="match status" value="1"/>
</dbReference>
<dbReference type="InterPro" id="IPR017689">
    <property type="entry name" value="BamD"/>
</dbReference>
<dbReference type="InterPro" id="IPR011990">
    <property type="entry name" value="TPR-like_helical_dom_sf"/>
</dbReference>
<dbReference type="NCBIfam" id="TIGR03302">
    <property type="entry name" value="OM_YfiO"/>
    <property type="match status" value="1"/>
</dbReference>
<dbReference type="KEGG" id="mech:Q9L42_005115"/>
<evidence type="ECO:0000256" key="2">
    <source>
        <dbReference type="ARBA" id="ARBA00023136"/>
    </source>
</evidence>
<dbReference type="InterPro" id="IPR019734">
    <property type="entry name" value="TPR_rpt"/>
</dbReference>
<evidence type="ECO:0000313" key="10">
    <source>
        <dbReference type="Proteomes" id="UP001225378"/>
    </source>
</evidence>
<keyword evidence="2 6" id="KW-0472">Membrane</keyword>
<evidence type="ECO:0000256" key="7">
    <source>
        <dbReference type="PROSITE-ProRule" id="PRU00339"/>
    </source>
</evidence>
<dbReference type="Proteomes" id="UP001225378">
    <property type="component" value="Chromosome"/>
</dbReference>
<dbReference type="HAMAP" id="MF_00922">
    <property type="entry name" value="OM_assembly_BamD"/>
    <property type="match status" value="1"/>
</dbReference>
<keyword evidence="7" id="KW-0802">TPR repeat</keyword>
<evidence type="ECO:0000256" key="3">
    <source>
        <dbReference type="ARBA" id="ARBA00023139"/>
    </source>
</evidence>
<evidence type="ECO:0000256" key="6">
    <source>
        <dbReference type="HAMAP-Rule" id="MF_00922"/>
    </source>
</evidence>
<dbReference type="PANTHER" id="PTHR37423:SF1">
    <property type="entry name" value="OUTER MEMBRANE PROTEIN ASSEMBLY FACTOR BAMD"/>
    <property type="match status" value="1"/>
</dbReference>
<proteinExistence type="inferred from homology"/>
<evidence type="ECO:0000259" key="8">
    <source>
        <dbReference type="Pfam" id="PF13525"/>
    </source>
</evidence>
<feature type="domain" description="Outer membrane lipoprotein BamD-like" evidence="8">
    <location>
        <begin position="43"/>
        <end position="245"/>
    </location>
</feature>
<organism evidence="9 10">
    <name type="scientific">Methylomarinum roseum</name>
    <dbReference type="NCBI Taxonomy" id="3067653"/>
    <lineage>
        <taxon>Bacteria</taxon>
        <taxon>Pseudomonadati</taxon>
        <taxon>Pseudomonadota</taxon>
        <taxon>Gammaproteobacteria</taxon>
        <taxon>Methylococcales</taxon>
        <taxon>Methylococcaceae</taxon>
        <taxon>Methylomarinum</taxon>
    </lineage>
</organism>
<comment type="function">
    <text evidence="6">Part of the outer membrane protein assembly complex, which is involved in assembly and insertion of beta-barrel proteins into the outer membrane.</text>
</comment>
<dbReference type="PROSITE" id="PS50005">
    <property type="entry name" value="TPR"/>
    <property type="match status" value="1"/>
</dbReference>
<dbReference type="FunFam" id="1.25.40.10:FF:000419">
    <property type="entry name" value="Outer membrane protein assembly factor BamD"/>
    <property type="match status" value="1"/>
</dbReference>